<keyword evidence="3" id="KW-0677">Repeat</keyword>
<dbReference type="GO" id="GO:0045504">
    <property type="term" value="F:dynein heavy chain binding"/>
    <property type="evidence" value="ECO:0007669"/>
    <property type="project" value="TreeGrafter"/>
</dbReference>
<evidence type="ECO:0000256" key="3">
    <source>
        <dbReference type="ARBA" id="ARBA00022737"/>
    </source>
</evidence>
<dbReference type="InterPro" id="IPR050687">
    <property type="entry name" value="Dynein_IC"/>
</dbReference>
<keyword evidence="5" id="KW-1185">Reference proteome</keyword>
<keyword evidence="2" id="KW-0853">WD repeat</keyword>
<dbReference type="EMBL" id="CAKOFQ010008893">
    <property type="protein sequence ID" value="CAH2016433.1"/>
    <property type="molecule type" value="Genomic_DNA"/>
</dbReference>
<dbReference type="SUPFAM" id="SSF50978">
    <property type="entry name" value="WD40 repeat-like"/>
    <property type="match status" value="1"/>
</dbReference>
<dbReference type="GO" id="GO:0005868">
    <property type="term" value="C:cytoplasmic dynein complex"/>
    <property type="evidence" value="ECO:0007669"/>
    <property type="project" value="TreeGrafter"/>
</dbReference>
<proteinExistence type="predicted"/>
<organism evidence="4 5">
    <name type="scientific">Acanthoscelides obtectus</name>
    <name type="common">Bean weevil</name>
    <name type="synonym">Bruchus obtectus</name>
    <dbReference type="NCBI Taxonomy" id="200917"/>
    <lineage>
        <taxon>Eukaryota</taxon>
        <taxon>Metazoa</taxon>
        <taxon>Ecdysozoa</taxon>
        <taxon>Arthropoda</taxon>
        <taxon>Hexapoda</taxon>
        <taxon>Insecta</taxon>
        <taxon>Pterygota</taxon>
        <taxon>Neoptera</taxon>
        <taxon>Endopterygota</taxon>
        <taxon>Coleoptera</taxon>
        <taxon>Polyphaga</taxon>
        <taxon>Cucujiformia</taxon>
        <taxon>Chrysomeloidea</taxon>
        <taxon>Chrysomelidae</taxon>
        <taxon>Bruchinae</taxon>
        <taxon>Bruchini</taxon>
        <taxon>Acanthoscelides</taxon>
    </lineage>
</organism>
<gene>
    <name evidence="4" type="ORF">ACAOBT_LOCUS35356</name>
</gene>
<keyword evidence="1" id="KW-0963">Cytoplasm</keyword>
<dbReference type="GO" id="GO:0045503">
    <property type="term" value="F:dynein light chain binding"/>
    <property type="evidence" value="ECO:0007669"/>
    <property type="project" value="TreeGrafter"/>
</dbReference>
<dbReference type="GO" id="GO:0010970">
    <property type="term" value="P:transport along microtubule"/>
    <property type="evidence" value="ECO:0007669"/>
    <property type="project" value="TreeGrafter"/>
</dbReference>
<dbReference type="AlphaFoldDB" id="A0A9P0QBB9"/>
<evidence type="ECO:0000313" key="4">
    <source>
        <dbReference type="EMBL" id="CAH2016433.1"/>
    </source>
</evidence>
<evidence type="ECO:0000256" key="1">
    <source>
        <dbReference type="ARBA" id="ARBA00022490"/>
    </source>
</evidence>
<dbReference type="PANTHER" id="PTHR12442:SF45">
    <property type="entry name" value="WD REPEAT PROTEIN"/>
    <property type="match status" value="1"/>
</dbReference>
<name>A0A9P0QBB9_ACAOB</name>
<dbReference type="Gene3D" id="2.130.10.10">
    <property type="entry name" value="YVTN repeat-like/Quinoprotein amine dehydrogenase"/>
    <property type="match status" value="1"/>
</dbReference>
<dbReference type="InterPro" id="IPR015943">
    <property type="entry name" value="WD40/YVTN_repeat-like_dom_sf"/>
</dbReference>
<dbReference type="InterPro" id="IPR036322">
    <property type="entry name" value="WD40_repeat_dom_sf"/>
</dbReference>
<accession>A0A9P0QBB9</accession>
<protein>
    <submittedName>
        <fullName evidence="4">Uncharacterized protein</fullName>
    </submittedName>
</protein>
<sequence length="278" mass="31159">MYVIAIWRAYSEEPKLVLESYSAISSCLVDLSSCFVYGGLYDGAILIWNTSPTSRDVPSHIPVYVTSVGFGHHTKIVAIQQLSDSPAGKTFLSANSSSKEICSLDEDGDIILWRVVVKQSTYSSKSPGADCKEVVLVKSTHVLLRSMYPDISDLVCTDFVLDTSNNNYAFISTNYGFIIHYFIKGGGNSVRTFQPGAEINYNRLSKQERVIIERCFGLLKCRFSILQYVCCVKLGNVPKIIIALRTCRSRYKYRSTCYFFLEDIFASIRSAHSPPTFC</sequence>
<evidence type="ECO:0000256" key="2">
    <source>
        <dbReference type="ARBA" id="ARBA00022574"/>
    </source>
</evidence>
<dbReference type="PANTHER" id="PTHR12442">
    <property type="entry name" value="DYNEIN INTERMEDIATE CHAIN"/>
    <property type="match status" value="1"/>
</dbReference>
<comment type="caution">
    <text evidence="4">The sequence shown here is derived from an EMBL/GenBank/DDBJ whole genome shotgun (WGS) entry which is preliminary data.</text>
</comment>
<evidence type="ECO:0000313" key="5">
    <source>
        <dbReference type="Proteomes" id="UP001152888"/>
    </source>
</evidence>
<reference evidence="4" key="1">
    <citation type="submission" date="2022-03" db="EMBL/GenBank/DDBJ databases">
        <authorList>
            <person name="Sayadi A."/>
        </authorList>
    </citation>
    <scope>NUCLEOTIDE SEQUENCE</scope>
</reference>
<dbReference type="Proteomes" id="UP001152888">
    <property type="component" value="Unassembled WGS sequence"/>
</dbReference>
<dbReference type="OrthoDB" id="2162425at2759"/>